<comment type="subunit">
    <text evidence="4">Homotetramer.</text>
</comment>
<dbReference type="NCBIfam" id="TIGR03707">
    <property type="entry name" value="PPK2_P_aer"/>
    <property type="match status" value="1"/>
</dbReference>
<dbReference type="PANTHER" id="PTHR34383">
    <property type="entry name" value="POLYPHOSPHATE:AMP PHOSPHOTRANSFERASE-RELATED"/>
    <property type="match status" value="1"/>
</dbReference>
<dbReference type="HOGENOM" id="CLU_048699_2_0_5"/>
<evidence type="ECO:0000313" key="6">
    <source>
        <dbReference type="EMBL" id="EPX79121.1"/>
    </source>
</evidence>
<sequence>MTLPFDGAISKFYKEEIPDGVREAIRNAGKNDILAQSYPYDTRMDKDDYNDTMKRLQVELMKLQAWVKNEGKRVAIVFEGRDASGKGGTIKRFRENMNPRNCKIVALSKPTEEERGQWYFQRYVKHMPTAGQITLFDRSWYNRGVVEDVFGFCSIGERQHFFTQVPEFEKMLVDDGIILIKLWLNVGRAEQLRRMLAREKDKLKQWKLSSIDVEGLHKWDAYSRAISETFEASDTAHARWTVIRSDDKRRARIAALRKVLNTIHYANKDDSIAIRPDAKICGGVEIWNPNG</sequence>
<dbReference type="STRING" id="1123360.thalar_01940"/>
<evidence type="ECO:0000256" key="1">
    <source>
        <dbReference type="ARBA" id="ARBA00009924"/>
    </source>
</evidence>
<dbReference type="Pfam" id="PF03976">
    <property type="entry name" value="PPK2"/>
    <property type="match status" value="1"/>
</dbReference>
<dbReference type="RefSeq" id="WP_021100501.1">
    <property type="nucleotide sequence ID" value="NZ_KE557306.1"/>
</dbReference>
<dbReference type="Gene3D" id="3.40.50.300">
    <property type="entry name" value="P-loop containing nucleotide triphosphate hydrolases"/>
    <property type="match status" value="1"/>
</dbReference>
<feature type="domain" description="Polyphosphate kinase-2-related" evidence="5">
    <location>
        <begin position="44"/>
        <end position="270"/>
    </location>
</feature>
<dbReference type="EC" id="2.7.4.-" evidence="4"/>
<protein>
    <recommendedName>
        <fullName evidence="4">ADP/GDP-polyphosphate phosphotransferase</fullName>
        <ecNumber evidence="4">2.7.4.-</ecNumber>
    </recommendedName>
    <alternativeName>
        <fullName evidence="4">Polyphosphate kinase PPK2</fullName>
    </alternativeName>
</protein>
<comment type="caution">
    <text evidence="6">The sequence shown here is derived from an EMBL/GenBank/DDBJ whole genome shotgun (WGS) entry which is preliminary data.</text>
</comment>
<keyword evidence="3 4" id="KW-0418">Kinase</keyword>
<dbReference type="GO" id="GO:0008976">
    <property type="term" value="F:polyphosphate kinase activity"/>
    <property type="evidence" value="ECO:0007669"/>
    <property type="project" value="UniProtKB-UniRule"/>
</dbReference>
<evidence type="ECO:0000256" key="3">
    <source>
        <dbReference type="ARBA" id="ARBA00022777"/>
    </source>
</evidence>
<keyword evidence="7" id="KW-1185">Reference proteome</keyword>
<dbReference type="AlphaFoldDB" id="S9QCJ2"/>
<proteinExistence type="inferred from homology"/>
<organism evidence="6 7">
    <name type="scientific">Litoreibacter arenae DSM 19593</name>
    <dbReference type="NCBI Taxonomy" id="1123360"/>
    <lineage>
        <taxon>Bacteria</taxon>
        <taxon>Pseudomonadati</taxon>
        <taxon>Pseudomonadota</taxon>
        <taxon>Alphaproteobacteria</taxon>
        <taxon>Rhodobacterales</taxon>
        <taxon>Roseobacteraceae</taxon>
        <taxon>Litoreibacter</taxon>
    </lineage>
</organism>
<reference evidence="7" key="1">
    <citation type="journal article" date="2013" name="Stand. Genomic Sci.">
        <title>Genome sequence of the Litoreibacter arenae type strain (DSM 19593(T)), a member of the Roseobacter clade isolated from sea sand.</title>
        <authorList>
            <person name="Riedel T."/>
            <person name="Fiebig A."/>
            <person name="Petersen J."/>
            <person name="Gronow S."/>
            <person name="Kyrpides N.C."/>
            <person name="Goker M."/>
            <person name="Klenk H.P."/>
        </authorList>
    </citation>
    <scope>NUCLEOTIDE SEQUENCE [LARGE SCALE GENOMIC DNA]</scope>
    <source>
        <strain evidence="7">DSM 19593</strain>
    </source>
</reference>
<dbReference type="OrthoDB" id="9775224at2"/>
<dbReference type="SUPFAM" id="SSF52540">
    <property type="entry name" value="P-loop containing nucleoside triphosphate hydrolases"/>
    <property type="match status" value="1"/>
</dbReference>
<dbReference type="PIRSF" id="PIRSF028756">
    <property type="entry name" value="PPK2_prd"/>
    <property type="match status" value="1"/>
</dbReference>
<dbReference type="InterPro" id="IPR016898">
    <property type="entry name" value="Polyphosphate_phosphotransfera"/>
</dbReference>
<evidence type="ECO:0000313" key="7">
    <source>
        <dbReference type="Proteomes" id="UP000015351"/>
    </source>
</evidence>
<dbReference type="Proteomes" id="UP000015351">
    <property type="component" value="Unassembled WGS sequence"/>
</dbReference>
<evidence type="ECO:0000256" key="2">
    <source>
        <dbReference type="ARBA" id="ARBA00022679"/>
    </source>
</evidence>
<evidence type="ECO:0000259" key="5">
    <source>
        <dbReference type="Pfam" id="PF03976"/>
    </source>
</evidence>
<dbReference type="InterPro" id="IPR027417">
    <property type="entry name" value="P-loop_NTPase"/>
</dbReference>
<gene>
    <name evidence="6" type="ORF">thalar_01940</name>
</gene>
<evidence type="ECO:0000256" key="4">
    <source>
        <dbReference type="RuleBase" id="RU369062"/>
    </source>
</evidence>
<dbReference type="InterPro" id="IPR022488">
    <property type="entry name" value="PPK2-related"/>
</dbReference>
<name>S9QCJ2_9RHOB</name>
<dbReference type="InterPro" id="IPR022486">
    <property type="entry name" value="PPK2_PA0141"/>
</dbReference>
<dbReference type="eggNOG" id="COG2326">
    <property type="taxonomic scope" value="Bacteria"/>
</dbReference>
<dbReference type="GO" id="GO:0006793">
    <property type="term" value="P:phosphorus metabolic process"/>
    <property type="evidence" value="ECO:0007669"/>
    <property type="project" value="InterPro"/>
</dbReference>
<comment type="function">
    <text evidence="4">Uses inorganic polyphosphate (polyP) as a donor to convert GDP to GTP or ADP to ATP.</text>
</comment>
<comment type="similarity">
    <text evidence="1 4">Belongs to the polyphosphate kinase 2 (PPK2) family. Class I subfamily.</text>
</comment>
<keyword evidence="2 4" id="KW-0808">Transferase</keyword>
<dbReference type="PANTHER" id="PTHR34383:SF1">
    <property type="entry name" value="ADP-POLYPHOSPHATE PHOSPHOTRANSFERASE"/>
    <property type="match status" value="1"/>
</dbReference>
<accession>S9QCJ2</accession>
<dbReference type="EMBL" id="AONI01000010">
    <property type="protein sequence ID" value="EPX79121.1"/>
    <property type="molecule type" value="Genomic_DNA"/>
</dbReference>